<dbReference type="Gene3D" id="3.30.420.40">
    <property type="match status" value="2"/>
</dbReference>
<evidence type="ECO:0000256" key="8">
    <source>
        <dbReference type="HAMAP-Rule" id="MF_02220"/>
    </source>
</evidence>
<dbReference type="Pfam" id="PF02782">
    <property type="entry name" value="FGGY_C"/>
    <property type="match status" value="1"/>
</dbReference>
<sequence>MYLGLDLGTSALKALLLAPDQTLRAQADRPLSVATPQPLWSEQNPADWQTALVSVLDELAATAPEAMRAVRGIGLTGQMHGAVALDAAMQPLRPAILWNDGRSHAECAELDTVCPNAPRLTSNRAMPGFTAPKLLWMKRHEPDLFARIALVLLPKDYLRLFLTGEAISDMSDASGTFWLDVPGRDWSDELLAATSMTRAQMPALVEGSAPAGRLKPEIAQRWGMSGDVVVAGGAGDNAASAIGMGIVKPGAGFLSLGTSGVIFRATDGFAPNAAACIHAFCHALPNTWHQMSVMLSAAASLRWVTHLTGRANEAALLTEIAALSPAERDAAPLFLPYLTGERTPHNSAAARGAFLGLAPAHGPAALGYAVLEGVGFGLRDGLLALGEGAGSEGLLLVGGGSRSSLWNQLLADLLGVPLHLAESSETAGALGAARLAALADGGAVDDICQRPAIRQSFTPQAALPAARYARFRAAWPAASA</sequence>
<dbReference type="PANTHER" id="PTHR43095:SF6">
    <property type="entry name" value="XYLULOSE KINASE"/>
    <property type="match status" value="1"/>
</dbReference>
<dbReference type="EMBL" id="BANC01000125">
    <property type="protein sequence ID" value="GAN81934.1"/>
    <property type="molecule type" value="Genomic_DNA"/>
</dbReference>
<dbReference type="PANTHER" id="PTHR43095">
    <property type="entry name" value="SUGAR KINASE"/>
    <property type="match status" value="1"/>
</dbReference>
<protein>
    <recommendedName>
        <fullName evidence="8 9">Xylulose kinase</fullName>
        <shortName evidence="8 9">Xylulokinase</shortName>
        <ecNumber evidence="8 9">2.7.1.17</ecNumber>
    </recommendedName>
</protein>
<dbReference type="GO" id="GO:0005998">
    <property type="term" value="P:xylulose catabolic process"/>
    <property type="evidence" value="ECO:0007669"/>
    <property type="project" value="UniProtKB-UniRule"/>
</dbReference>
<keyword evidence="6 8" id="KW-0067">ATP-binding</keyword>
<evidence type="ECO:0000256" key="2">
    <source>
        <dbReference type="ARBA" id="ARBA00022629"/>
    </source>
</evidence>
<dbReference type="CDD" id="cd07808">
    <property type="entry name" value="ASKHA_NBD_FGGY_EcXK-like"/>
    <property type="match status" value="1"/>
</dbReference>
<evidence type="ECO:0000256" key="4">
    <source>
        <dbReference type="ARBA" id="ARBA00022741"/>
    </source>
</evidence>
<dbReference type="InterPro" id="IPR000577">
    <property type="entry name" value="Carb_kinase_FGGY"/>
</dbReference>
<name>A0A0D6PMA7_9PROT</name>
<dbReference type="PROSITE" id="PS00933">
    <property type="entry name" value="FGGY_KINASES_1"/>
    <property type="match status" value="1"/>
</dbReference>
<gene>
    <name evidence="8 9" type="primary">xylB</name>
    <name evidence="12" type="ORF">Aam_127_013</name>
</gene>
<evidence type="ECO:0000259" key="11">
    <source>
        <dbReference type="Pfam" id="PF02782"/>
    </source>
</evidence>
<keyword evidence="3 8" id="KW-0808">Transferase</keyword>
<dbReference type="InterPro" id="IPR043129">
    <property type="entry name" value="ATPase_NBD"/>
</dbReference>
<dbReference type="InterPro" id="IPR006000">
    <property type="entry name" value="Xylulokinase"/>
</dbReference>
<feature type="active site" description="Proton acceptor" evidence="8">
    <location>
        <position position="236"/>
    </location>
</feature>
<evidence type="ECO:0000259" key="10">
    <source>
        <dbReference type="Pfam" id="PF00370"/>
    </source>
</evidence>
<feature type="binding site" evidence="8">
    <location>
        <begin position="79"/>
        <end position="80"/>
    </location>
    <ligand>
        <name>substrate</name>
    </ligand>
</feature>
<dbReference type="InterPro" id="IPR018485">
    <property type="entry name" value="FGGY_C"/>
</dbReference>
<evidence type="ECO:0000256" key="1">
    <source>
        <dbReference type="ARBA" id="ARBA00009156"/>
    </source>
</evidence>
<accession>A0A0D6PMA7</accession>
<dbReference type="Proteomes" id="UP000032668">
    <property type="component" value="Unassembled WGS sequence"/>
</dbReference>
<evidence type="ECO:0000256" key="5">
    <source>
        <dbReference type="ARBA" id="ARBA00022777"/>
    </source>
</evidence>
<dbReference type="SUPFAM" id="SSF53067">
    <property type="entry name" value="Actin-like ATPase domain"/>
    <property type="match status" value="2"/>
</dbReference>
<evidence type="ECO:0000256" key="9">
    <source>
        <dbReference type="RuleBase" id="RU364073"/>
    </source>
</evidence>
<dbReference type="Pfam" id="PF00370">
    <property type="entry name" value="FGGY_N"/>
    <property type="match status" value="1"/>
</dbReference>
<keyword evidence="7 8" id="KW-0119">Carbohydrate metabolism</keyword>
<feature type="domain" description="Carbohydrate kinase FGGY N-terminal" evidence="10">
    <location>
        <begin position="1"/>
        <end position="243"/>
    </location>
</feature>
<dbReference type="GO" id="GO:0005524">
    <property type="term" value="F:ATP binding"/>
    <property type="evidence" value="ECO:0007669"/>
    <property type="project" value="UniProtKB-UniRule"/>
</dbReference>
<dbReference type="HAMAP" id="MF_02220">
    <property type="entry name" value="XylB"/>
    <property type="match status" value="1"/>
</dbReference>
<feature type="domain" description="Carbohydrate kinase FGGY C-terminal" evidence="11">
    <location>
        <begin position="254"/>
        <end position="439"/>
    </location>
</feature>
<keyword evidence="13" id="KW-1185">Reference proteome</keyword>
<feature type="site" description="Important for activity" evidence="8">
    <location>
        <position position="6"/>
    </location>
</feature>
<comment type="similarity">
    <text evidence="1 8 9">Belongs to the FGGY kinase family.</text>
</comment>
<dbReference type="NCBIfam" id="TIGR01312">
    <property type="entry name" value="XylB"/>
    <property type="match status" value="1"/>
</dbReference>
<dbReference type="InterPro" id="IPR018483">
    <property type="entry name" value="Carb_kinase_FGGY_CS"/>
</dbReference>
<comment type="function">
    <text evidence="8">Catalyzes the phosphorylation of D-xylulose to D-xylulose 5-phosphate.</text>
</comment>
<dbReference type="GO" id="GO:0042732">
    <property type="term" value="P:D-xylose metabolic process"/>
    <property type="evidence" value="ECO:0007669"/>
    <property type="project" value="UniProtKB-KW"/>
</dbReference>
<evidence type="ECO:0000256" key="6">
    <source>
        <dbReference type="ARBA" id="ARBA00022840"/>
    </source>
</evidence>
<comment type="caution">
    <text evidence="12">The sequence shown here is derived from an EMBL/GenBank/DDBJ whole genome shotgun (WGS) entry which is preliminary data.</text>
</comment>
<evidence type="ECO:0000256" key="3">
    <source>
        <dbReference type="ARBA" id="ARBA00022679"/>
    </source>
</evidence>
<dbReference type="InterPro" id="IPR018484">
    <property type="entry name" value="FGGY_N"/>
</dbReference>
<keyword evidence="2 8" id="KW-0859">Xylose metabolism</keyword>
<keyword evidence="4 8" id="KW-0547">Nucleotide-binding</keyword>
<dbReference type="OrthoDB" id="9805576at2"/>
<evidence type="ECO:0000313" key="12">
    <source>
        <dbReference type="EMBL" id="GAN81934.1"/>
    </source>
</evidence>
<dbReference type="STRING" id="1120923.SAMN02746095_01160"/>
<evidence type="ECO:0000313" key="13">
    <source>
        <dbReference type="Proteomes" id="UP000032668"/>
    </source>
</evidence>
<keyword evidence="5 8" id="KW-0418">Kinase</keyword>
<proteinExistence type="inferred from homology"/>
<dbReference type="RefSeq" id="WP_048880317.1">
    <property type="nucleotide sequence ID" value="NZ_BANC01000125.1"/>
</dbReference>
<dbReference type="PIRSF" id="PIRSF000538">
    <property type="entry name" value="GlpK"/>
    <property type="match status" value="1"/>
</dbReference>
<reference evidence="12 13" key="1">
    <citation type="submission" date="2012-11" db="EMBL/GenBank/DDBJ databases">
        <title>Whole genome sequence of Acidocella aminolytica 101 = DSM 11237.</title>
        <authorList>
            <person name="Azuma Y."/>
            <person name="Higashiura N."/>
            <person name="Hirakawa H."/>
            <person name="Matsushita K."/>
        </authorList>
    </citation>
    <scope>NUCLEOTIDE SEQUENCE [LARGE SCALE GENOMIC DNA]</scope>
    <source>
        <strain evidence="13">101 / DSM 11237</strain>
    </source>
</reference>
<dbReference type="GO" id="GO:0004856">
    <property type="term" value="F:D-xylulokinase activity"/>
    <property type="evidence" value="ECO:0007669"/>
    <property type="project" value="UniProtKB-UniRule"/>
</dbReference>
<organism evidence="12 13">
    <name type="scientific">Acidocella aminolytica 101 = DSM 11237</name>
    <dbReference type="NCBI Taxonomy" id="1120923"/>
    <lineage>
        <taxon>Bacteria</taxon>
        <taxon>Pseudomonadati</taxon>
        <taxon>Pseudomonadota</taxon>
        <taxon>Alphaproteobacteria</taxon>
        <taxon>Acetobacterales</taxon>
        <taxon>Acidocellaceae</taxon>
        <taxon>Acidocella</taxon>
    </lineage>
</organism>
<evidence type="ECO:0000256" key="7">
    <source>
        <dbReference type="ARBA" id="ARBA00023277"/>
    </source>
</evidence>
<dbReference type="EC" id="2.7.1.17" evidence="8 9"/>
<dbReference type="AlphaFoldDB" id="A0A0D6PMA7"/>
<dbReference type="InterPro" id="IPR050406">
    <property type="entry name" value="FGGY_Carb_Kinase"/>
</dbReference>
<comment type="catalytic activity">
    <reaction evidence="8 9">
        <text>D-xylulose + ATP = D-xylulose 5-phosphate + ADP + H(+)</text>
        <dbReference type="Rhea" id="RHEA:10964"/>
        <dbReference type="ChEBI" id="CHEBI:15378"/>
        <dbReference type="ChEBI" id="CHEBI:17140"/>
        <dbReference type="ChEBI" id="CHEBI:30616"/>
        <dbReference type="ChEBI" id="CHEBI:57737"/>
        <dbReference type="ChEBI" id="CHEBI:456216"/>
        <dbReference type="EC" id="2.7.1.17"/>
    </reaction>
</comment>